<dbReference type="SUPFAM" id="SSF82689">
    <property type="entry name" value="Mechanosensitive channel protein MscS (YggB), C-terminal domain"/>
    <property type="match status" value="1"/>
</dbReference>
<dbReference type="Pfam" id="PF00924">
    <property type="entry name" value="MS_channel_2nd"/>
    <property type="match status" value="1"/>
</dbReference>
<evidence type="ECO:0000256" key="3">
    <source>
        <dbReference type="ARBA" id="ARBA00022475"/>
    </source>
</evidence>
<evidence type="ECO:0000256" key="6">
    <source>
        <dbReference type="ARBA" id="ARBA00023136"/>
    </source>
</evidence>
<reference evidence="11" key="1">
    <citation type="journal article" date="2014" name="Int. J. Syst. Evol. Microbiol.">
        <title>Complete genome sequence of Corynebacterium casei LMG S-19264T (=DSM 44701T), isolated from a smear-ripened cheese.</title>
        <authorList>
            <consortium name="US DOE Joint Genome Institute (JGI-PGF)"/>
            <person name="Walter F."/>
            <person name="Albersmeier A."/>
            <person name="Kalinowski J."/>
            <person name="Ruckert C."/>
        </authorList>
    </citation>
    <scope>NUCLEOTIDE SEQUENCE</scope>
    <source>
        <strain evidence="11">JCM 17820</strain>
    </source>
</reference>
<dbReference type="Gene3D" id="2.30.30.60">
    <property type="match status" value="1"/>
</dbReference>
<feature type="domain" description="Mechanosensitive ion channel MscS" evidence="9">
    <location>
        <begin position="84"/>
        <end position="151"/>
    </location>
</feature>
<dbReference type="PANTHER" id="PTHR30221:SF20">
    <property type="entry name" value="SMALL-CONDUCTANCE MECHANOSENSITIVE CHANNEL"/>
    <property type="match status" value="1"/>
</dbReference>
<feature type="domain" description="Mechanosensitive ion channel MscS C-terminal" evidence="10">
    <location>
        <begin position="161"/>
        <end position="254"/>
    </location>
</feature>
<comment type="subcellular location">
    <subcellularLocation>
        <location evidence="1">Cell membrane</location>
        <topology evidence="1">Multi-pass membrane protein</topology>
    </subcellularLocation>
</comment>
<evidence type="ECO:0000313" key="12">
    <source>
        <dbReference type="Proteomes" id="UP000605784"/>
    </source>
</evidence>
<protein>
    <recommendedName>
        <fullName evidence="13">Mechanosensitive ion channel family protein</fullName>
    </recommendedName>
</protein>
<dbReference type="Gene3D" id="1.10.287.1260">
    <property type="match status" value="1"/>
</dbReference>
<organism evidence="11 12">
    <name type="scientific">Haloarcula pellucida</name>
    <dbReference type="NCBI Taxonomy" id="1427151"/>
    <lineage>
        <taxon>Archaea</taxon>
        <taxon>Methanobacteriati</taxon>
        <taxon>Methanobacteriota</taxon>
        <taxon>Stenosarchaea group</taxon>
        <taxon>Halobacteria</taxon>
        <taxon>Halobacteriales</taxon>
        <taxon>Haloarculaceae</taxon>
        <taxon>Haloarcula</taxon>
    </lineage>
</organism>
<evidence type="ECO:0008006" key="13">
    <source>
        <dbReference type="Google" id="ProtNLM"/>
    </source>
</evidence>
<dbReference type="Gene3D" id="3.30.70.100">
    <property type="match status" value="1"/>
</dbReference>
<gene>
    <name evidence="11" type="ORF">GCM10009030_11510</name>
</gene>
<dbReference type="GO" id="GO:0005886">
    <property type="term" value="C:plasma membrane"/>
    <property type="evidence" value="ECO:0007669"/>
    <property type="project" value="UniProtKB-SubCell"/>
</dbReference>
<proteinExistence type="inferred from homology"/>
<dbReference type="InterPro" id="IPR049278">
    <property type="entry name" value="MS_channel_C"/>
</dbReference>
<feature type="region of interest" description="Disordered" evidence="7">
    <location>
        <begin position="270"/>
        <end position="296"/>
    </location>
</feature>
<feature type="transmembrane region" description="Helical" evidence="8">
    <location>
        <begin position="43"/>
        <end position="64"/>
    </location>
</feature>
<reference evidence="11" key="2">
    <citation type="submission" date="2020-09" db="EMBL/GenBank/DDBJ databases">
        <authorList>
            <person name="Sun Q."/>
            <person name="Ohkuma M."/>
        </authorList>
    </citation>
    <scope>NUCLEOTIDE SEQUENCE</scope>
    <source>
        <strain evidence="11">JCM 17820</strain>
    </source>
</reference>
<sequence length="296" mass="32403">MLTSLLVIVLALLASRLLVRLLGRRVAQRFRRPSLTRTALRGIRVGVYVLALLTIMGIYGLGIGDIGLSVAVFSAVVGVVVAPIVGSFISGVFLLADQPYEIGDMIELADRGQRGFVEDITLRHTKVFTLDNTFLVIPNGSMRDRDVVNYSAEDPRTRLSLDVLVTYESDIAEARKLVERAARDVDNVIEGGPNIRVGAARYPAAPTAYINEFGDHGVLLTLRYWVTEPYKLLASRSKVQTNVWDALDDADVEIAYPHSHLFFDETSGEMQVSLSESDAGPGPSPGAQFPDERDAE</sequence>
<evidence type="ECO:0000256" key="1">
    <source>
        <dbReference type="ARBA" id="ARBA00004651"/>
    </source>
</evidence>
<dbReference type="SUPFAM" id="SSF50182">
    <property type="entry name" value="Sm-like ribonucleoproteins"/>
    <property type="match status" value="1"/>
</dbReference>
<comment type="similarity">
    <text evidence="2">Belongs to the MscS (TC 1.A.23) family.</text>
</comment>
<dbReference type="InterPro" id="IPR006685">
    <property type="entry name" value="MscS_channel_2nd"/>
</dbReference>
<evidence type="ECO:0000259" key="9">
    <source>
        <dbReference type="Pfam" id="PF00924"/>
    </source>
</evidence>
<keyword evidence="5 8" id="KW-1133">Transmembrane helix</keyword>
<evidence type="ECO:0000313" key="11">
    <source>
        <dbReference type="EMBL" id="GGN90024.1"/>
    </source>
</evidence>
<dbReference type="EMBL" id="BMOU01000001">
    <property type="protein sequence ID" value="GGN90024.1"/>
    <property type="molecule type" value="Genomic_DNA"/>
</dbReference>
<accession>A0A830GJ11</accession>
<evidence type="ECO:0000259" key="10">
    <source>
        <dbReference type="Pfam" id="PF21082"/>
    </source>
</evidence>
<keyword evidence="6 8" id="KW-0472">Membrane</keyword>
<dbReference type="AlphaFoldDB" id="A0A830GJ11"/>
<comment type="caution">
    <text evidence="11">The sequence shown here is derived from an EMBL/GenBank/DDBJ whole genome shotgun (WGS) entry which is preliminary data.</text>
</comment>
<evidence type="ECO:0000256" key="5">
    <source>
        <dbReference type="ARBA" id="ARBA00022989"/>
    </source>
</evidence>
<feature type="transmembrane region" description="Helical" evidence="8">
    <location>
        <begin position="6"/>
        <end position="23"/>
    </location>
</feature>
<evidence type="ECO:0000256" key="8">
    <source>
        <dbReference type="SAM" id="Phobius"/>
    </source>
</evidence>
<name>A0A830GJ11_9EURY</name>
<dbReference type="GO" id="GO:0008381">
    <property type="term" value="F:mechanosensitive monoatomic ion channel activity"/>
    <property type="evidence" value="ECO:0007669"/>
    <property type="project" value="InterPro"/>
</dbReference>
<keyword evidence="3" id="KW-1003">Cell membrane</keyword>
<dbReference type="InterPro" id="IPR010920">
    <property type="entry name" value="LSM_dom_sf"/>
</dbReference>
<dbReference type="Pfam" id="PF21082">
    <property type="entry name" value="MS_channel_3rd"/>
    <property type="match status" value="1"/>
</dbReference>
<evidence type="ECO:0000256" key="7">
    <source>
        <dbReference type="SAM" id="MobiDB-lite"/>
    </source>
</evidence>
<evidence type="ECO:0000256" key="4">
    <source>
        <dbReference type="ARBA" id="ARBA00022692"/>
    </source>
</evidence>
<feature type="transmembrane region" description="Helical" evidence="8">
    <location>
        <begin position="70"/>
        <end position="96"/>
    </location>
</feature>
<evidence type="ECO:0000256" key="2">
    <source>
        <dbReference type="ARBA" id="ARBA00008017"/>
    </source>
</evidence>
<dbReference type="InterPro" id="IPR011066">
    <property type="entry name" value="MscS_channel_C_sf"/>
</dbReference>
<keyword evidence="4 8" id="KW-0812">Transmembrane</keyword>
<dbReference type="InterPro" id="IPR045275">
    <property type="entry name" value="MscS_archaea/bacteria_type"/>
</dbReference>
<dbReference type="PANTHER" id="PTHR30221">
    <property type="entry name" value="SMALL-CONDUCTANCE MECHANOSENSITIVE CHANNEL"/>
    <property type="match status" value="1"/>
</dbReference>
<dbReference type="Proteomes" id="UP000605784">
    <property type="component" value="Unassembled WGS sequence"/>
</dbReference>
<keyword evidence="12" id="KW-1185">Reference proteome</keyword>
<dbReference type="InterPro" id="IPR023408">
    <property type="entry name" value="MscS_beta-dom_sf"/>
</dbReference>